<dbReference type="Proteomes" id="UP000245048">
    <property type="component" value="Unassembled WGS sequence"/>
</dbReference>
<evidence type="ECO:0000313" key="1">
    <source>
        <dbReference type="EMBL" id="PWC26324.1"/>
    </source>
</evidence>
<organism evidence="1 2">
    <name type="scientific">Teichococcus aestuarii</name>
    <dbReference type="NCBI Taxonomy" id="568898"/>
    <lineage>
        <taxon>Bacteria</taxon>
        <taxon>Pseudomonadati</taxon>
        <taxon>Pseudomonadota</taxon>
        <taxon>Alphaproteobacteria</taxon>
        <taxon>Acetobacterales</taxon>
        <taxon>Roseomonadaceae</taxon>
        <taxon>Roseomonas</taxon>
    </lineage>
</organism>
<keyword evidence="2" id="KW-1185">Reference proteome</keyword>
<dbReference type="AlphaFoldDB" id="A0A2U1UXC7"/>
<reference evidence="2" key="1">
    <citation type="submission" date="2017-10" db="EMBL/GenBank/DDBJ databases">
        <authorList>
            <person name="Toshchakov S.V."/>
            <person name="Goeva M.A."/>
        </authorList>
    </citation>
    <scope>NUCLEOTIDE SEQUENCE [LARGE SCALE GENOMIC DNA]</scope>
    <source>
        <strain evidence="2">JR1/69-1-13</strain>
    </source>
</reference>
<protein>
    <submittedName>
        <fullName evidence="1">Uncharacterized protein</fullName>
    </submittedName>
</protein>
<proteinExistence type="predicted"/>
<name>A0A2U1UXC7_9PROT</name>
<comment type="caution">
    <text evidence="1">The sequence shown here is derived from an EMBL/GenBank/DDBJ whole genome shotgun (WGS) entry which is preliminary data.</text>
</comment>
<gene>
    <name evidence="1" type="ORF">CR165_23840</name>
</gene>
<dbReference type="EMBL" id="PDOA01000054">
    <property type="protein sequence ID" value="PWC26324.1"/>
    <property type="molecule type" value="Genomic_DNA"/>
</dbReference>
<sequence length="140" mass="15351">MWRLRGRHELRLRHWLGLGQSLRAAGPDKGQQGVGGCALRTEAFQEIRLIGSAEGGGGLAAAGLRGLLVQQAGSCNVAEGQLLLRLLQQRRLFLCGERGGGERRRRRSGWHGRHDSRFLRGRAGGFLARCQAGFWRAAGR</sequence>
<accession>A0A2U1UXC7</accession>
<evidence type="ECO:0000313" key="2">
    <source>
        <dbReference type="Proteomes" id="UP000245048"/>
    </source>
</evidence>